<proteinExistence type="predicted"/>
<keyword evidence="2" id="KW-0812">Transmembrane</keyword>
<evidence type="ECO:0000313" key="4">
    <source>
        <dbReference type="Proteomes" id="UP001556692"/>
    </source>
</evidence>
<dbReference type="EMBL" id="JBDPGJ010000007">
    <property type="protein sequence ID" value="MEX0409064.1"/>
    <property type="molecule type" value="Genomic_DNA"/>
</dbReference>
<protein>
    <submittedName>
        <fullName evidence="3">Uncharacterized protein</fullName>
    </submittedName>
</protein>
<organism evidence="3 4">
    <name type="scientific">Aquibium pacificus</name>
    <dbReference type="NCBI Taxonomy" id="3153579"/>
    <lineage>
        <taxon>Bacteria</taxon>
        <taxon>Pseudomonadati</taxon>
        <taxon>Pseudomonadota</taxon>
        <taxon>Alphaproteobacteria</taxon>
        <taxon>Hyphomicrobiales</taxon>
        <taxon>Phyllobacteriaceae</taxon>
        <taxon>Aquibium</taxon>
    </lineage>
</organism>
<dbReference type="RefSeq" id="WP_367956905.1">
    <property type="nucleotide sequence ID" value="NZ_JBDPGJ010000007.1"/>
</dbReference>
<evidence type="ECO:0000313" key="3">
    <source>
        <dbReference type="EMBL" id="MEX0409064.1"/>
    </source>
</evidence>
<sequence>MAMQNSSKKSMSQHWDDYQPTKSTLAWACVGAAVAAIVVGFSWGGWVTGGTSRTAATTAGDVARGELASAICVERFNAAPDAAARLVEFKALTDGYKKRQFIEAGGWATMPGQTTPDRRGAEGCSTALAA</sequence>
<keyword evidence="4" id="KW-1185">Reference proteome</keyword>
<name>A0ABV3SQI5_9HYPH</name>
<feature type="region of interest" description="Disordered" evidence="1">
    <location>
        <begin position="107"/>
        <end position="130"/>
    </location>
</feature>
<keyword evidence="2" id="KW-0472">Membrane</keyword>
<feature type="transmembrane region" description="Helical" evidence="2">
    <location>
        <begin position="25"/>
        <end position="46"/>
    </location>
</feature>
<evidence type="ECO:0000256" key="2">
    <source>
        <dbReference type="SAM" id="Phobius"/>
    </source>
</evidence>
<reference evidence="3 4" key="1">
    <citation type="submission" date="2024-05" db="EMBL/GenBank/DDBJ databases">
        <authorList>
            <person name="Jiang F."/>
        </authorList>
    </citation>
    <scope>NUCLEOTIDE SEQUENCE [LARGE SCALE GENOMIC DNA]</scope>
    <source>
        <strain evidence="3 4">LZ166</strain>
    </source>
</reference>
<dbReference type="Proteomes" id="UP001556692">
    <property type="component" value="Unassembled WGS sequence"/>
</dbReference>
<accession>A0ABV3SQI5</accession>
<evidence type="ECO:0000256" key="1">
    <source>
        <dbReference type="SAM" id="MobiDB-lite"/>
    </source>
</evidence>
<gene>
    <name evidence="3" type="ORF">ABGN05_25815</name>
</gene>
<comment type="caution">
    <text evidence="3">The sequence shown here is derived from an EMBL/GenBank/DDBJ whole genome shotgun (WGS) entry which is preliminary data.</text>
</comment>
<keyword evidence="2" id="KW-1133">Transmembrane helix</keyword>